<reference evidence="3" key="1">
    <citation type="submission" date="2018-08" db="EMBL/GenBank/DDBJ databases">
        <title>Mucilaginibacter sp. MYSH2.</title>
        <authorList>
            <person name="Seo T."/>
        </authorList>
    </citation>
    <scope>NUCLEOTIDE SEQUENCE [LARGE SCALE GENOMIC DNA]</scope>
    <source>
        <strain evidence="3">KIRAN</strain>
    </source>
</reference>
<dbReference type="RefSeq" id="WP_119432445.1">
    <property type="nucleotide sequence ID" value="NZ_QWGE01000003.1"/>
</dbReference>
<dbReference type="PANTHER" id="PTHR38593">
    <property type="entry name" value="BLR2558 PROTEIN"/>
    <property type="match status" value="1"/>
</dbReference>
<dbReference type="AlphaFoldDB" id="A0A399S396"/>
<accession>A0A399S396</accession>
<dbReference type="EMBL" id="QWGE01000003">
    <property type="protein sequence ID" value="RIJ37788.1"/>
    <property type="molecule type" value="Genomic_DNA"/>
</dbReference>
<dbReference type="PROSITE" id="PS51257">
    <property type="entry name" value="PROKAR_LIPOPROTEIN"/>
    <property type="match status" value="1"/>
</dbReference>
<protein>
    <submittedName>
        <fullName evidence="2">DUF4142 domain-containing protein</fullName>
    </submittedName>
</protein>
<proteinExistence type="predicted"/>
<feature type="domain" description="DUF4142" evidence="1">
    <location>
        <begin position="45"/>
        <end position="180"/>
    </location>
</feature>
<evidence type="ECO:0000313" key="3">
    <source>
        <dbReference type="Proteomes" id="UP000266005"/>
    </source>
</evidence>
<dbReference type="InterPro" id="IPR025419">
    <property type="entry name" value="DUF4142"/>
</dbReference>
<dbReference type="OrthoDB" id="883203at2"/>
<dbReference type="PANTHER" id="PTHR38593:SF1">
    <property type="entry name" value="BLR2558 PROTEIN"/>
    <property type="match status" value="1"/>
</dbReference>
<gene>
    <name evidence="2" type="ORF">D1627_11895</name>
</gene>
<dbReference type="Pfam" id="PF13628">
    <property type="entry name" value="DUF4142"/>
    <property type="match status" value="1"/>
</dbReference>
<sequence>MKRTILAVLALIFMTGCGPDDSIEQATEQSLEQLKAAGVQGDLKNDALFAAEAASASMLQVQLGEAAEGMAVSPEVKGLAQEMIRAHQSMLNDLRQMATQSGFVLPTTLGKSHHEVYEEVTSKSGISFDLTYLKNIVEQNEKLVKRYDDIAEYAQIMELKQYASKQLPLLRQHQEILEELEDSIDDL</sequence>
<comment type="caution">
    <text evidence="2">The sequence shown here is derived from an EMBL/GenBank/DDBJ whole genome shotgun (WGS) entry which is preliminary data.</text>
</comment>
<evidence type="ECO:0000313" key="2">
    <source>
        <dbReference type="EMBL" id="RIJ37788.1"/>
    </source>
</evidence>
<name>A0A399S396_9BACT</name>
<dbReference type="Proteomes" id="UP000266005">
    <property type="component" value="Unassembled WGS sequence"/>
</dbReference>
<keyword evidence="3" id="KW-1185">Reference proteome</keyword>
<dbReference type="Gene3D" id="1.20.1260.10">
    <property type="match status" value="1"/>
</dbReference>
<organism evidence="2 3">
    <name type="scientific">Pontibacter oryzae</name>
    <dbReference type="NCBI Taxonomy" id="2304593"/>
    <lineage>
        <taxon>Bacteria</taxon>
        <taxon>Pseudomonadati</taxon>
        <taxon>Bacteroidota</taxon>
        <taxon>Cytophagia</taxon>
        <taxon>Cytophagales</taxon>
        <taxon>Hymenobacteraceae</taxon>
        <taxon>Pontibacter</taxon>
    </lineage>
</organism>
<dbReference type="InterPro" id="IPR012347">
    <property type="entry name" value="Ferritin-like"/>
</dbReference>
<evidence type="ECO:0000259" key="1">
    <source>
        <dbReference type="Pfam" id="PF13628"/>
    </source>
</evidence>